<evidence type="ECO:0000256" key="7">
    <source>
        <dbReference type="ARBA" id="ARBA00022967"/>
    </source>
</evidence>
<comment type="caution">
    <text evidence="10">The sequence shown here is derived from an EMBL/GenBank/DDBJ whole genome shotgun (WGS) entry which is preliminary data.</text>
</comment>
<dbReference type="Gene3D" id="3.40.50.300">
    <property type="entry name" value="P-loop containing nucleotide triphosphate hydrolases"/>
    <property type="match status" value="2"/>
</dbReference>
<dbReference type="InterPro" id="IPR017871">
    <property type="entry name" value="ABC_transporter-like_CS"/>
</dbReference>
<keyword evidence="1" id="KW-0813">Transport</keyword>
<evidence type="ECO:0000256" key="3">
    <source>
        <dbReference type="ARBA" id="ARBA00022597"/>
    </source>
</evidence>
<name>A0ABW6K2P9_9BACI</name>
<reference evidence="10 11" key="1">
    <citation type="submission" date="2024-08" db="EMBL/GenBank/DDBJ databases">
        <title>Two novel Cytobacillus novel species.</title>
        <authorList>
            <person name="Liu G."/>
        </authorList>
    </citation>
    <scope>NUCLEOTIDE SEQUENCE [LARGE SCALE GENOMIC DNA]</scope>
    <source>
        <strain evidence="10 11">FJAT-53684</strain>
    </source>
</reference>
<keyword evidence="2" id="KW-1003">Cell membrane</keyword>
<dbReference type="PROSITE" id="PS50893">
    <property type="entry name" value="ABC_TRANSPORTER_2"/>
    <property type="match status" value="2"/>
</dbReference>
<keyword evidence="4" id="KW-0677">Repeat</keyword>
<evidence type="ECO:0000256" key="2">
    <source>
        <dbReference type="ARBA" id="ARBA00022475"/>
    </source>
</evidence>
<dbReference type="PANTHER" id="PTHR43790:SF3">
    <property type="entry name" value="D-ALLOSE IMPORT ATP-BINDING PROTEIN ALSA-RELATED"/>
    <property type="match status" value="1"/>
</dbReference>
<evidence type="ECO:0000256" key="6">
    <source>
        <dbReference type="ARBA" id="ARBA00022840"/>
    </source>
</evidence>
<dbReference type="InterPro" id="IPR027417">
    <property type="entry name" value="P-loop_NTPase"/>
</dbReference>
<protein>
    <submittedName>
        <fullName evidence="10">Sugar ABC transporter ATP-binding protein</fullName>
    </submittedName>
</protein>
<dbReference type="GO" id="GO:0005524">
    <property type="term" value="F:ATP binding"/>
    <property type="evidence" value="ECO:0007669"/>
    <property type="project" value="UniProtKB-KW"/>
</dbReference>
<dbReference type="Pfam" id="PF00005">
    <property type="entry name" value="ABC_tran"/>
    <property type="match status" value="2"/>
</dbReference>
<gene>
    <name evidence="10" type="ORF">ACFYKT_19180</name>
</gene>
<dbReference type="EMBL" id="JBIACJ010000014">
    <property type="protein sequence ID" value="MFE8698434.1"/>
    <property type="molecule type" value="Genomic_DNA"/>
</dbReference>
<keyword evidence="11" id="KW-1185">Reference proteome</keyword>
<dbReference type="PROSITE" id="PS00211">
    <property type="entry name" value="ABC_TRANSPORTER_1"/>
    <property type="match status" value="1"/>
</dbReference>
<dbReference type="PANTHER" id="PTHR43790">
    <property type="entry name" value="CARBOHYDRATE TRANSPORT ATP-BINDING PROTEIN MG119-RELATED"/>
    <property type="match status" value="1"/>
</dbReference>
<feature type="domain" description="ABC transporter" evidence="9">
    <location>
        <begin position="9"/>
        <end position="246"/>
    </location>
</feature>
<dbReference type="InterPro" id="IPR003439">
    <property type="entry name" value="ABC_transporter-like_ATP-bd"/>
</dbReference>
<evidence type="ECO:0000256" key="8">
    <source>
        <dbReference type="ARBA" id="ARBA00023136"/>
    </source>
</evidence>
<dbReference type="Proteomes" id="UP001601058">
    <property type="component" value="Unassembled WGS sequence"/>
</dbReference>
<dbReference type="SUPFAM" id="SSF52540">
    <property type="entry name" value="P-loop containing nucleoside triphosphate hydrolases"/>
    <property type="match status" value="2"/>
</dbReference>
<evidence type="ECO:0000256" key="4">
    <source>
        <dbReference type="ARBA" id="ARBA00022737"/>
    </source>
</evidence>
<accession>A0ABW6K2P9</accession>
<dbReference type="CDD" id="cd03215">
    <property type="entry name" value="ABC_Carb_Monos_II"/>
    <property type="match status" value="1"/>
</dbReference>
<dbReference type="InterPro" id="IPR050107">
    <property type="entry name" value="ABC_carbohydrate_import_ATPase"/>
</dbReference>
<keyword evidence="5" id="KW-0547">Nucleotide-binding</keyword>
<keyword evidence="3" id="KW-0762">Sugar transport</keyword>
<keyword evidence="8" id="KW-0472">Membrane</keyword>
<organism evidence="10 11">
    <name type="scientific">Cytobacillus mangrovibacter</name>
    <dbReference type="NCBI Taxonomy" id="3299024"/>
    <lineage>
        <taxon>Bacteria</taxon>
        <taxon>Bacillati</taxon>
        <taxon>Bacillota</taxon>
        <taxon>Bacilli</taxon>
        <taxon>Bacillales</taxon>
        <taxon>Bacillaceae</taxon>
        <taxon>Cytobacillus</taxon>
    </lineage>
</organism>
<evidence type="ECO:0000313" key="11">
    <source>
        <dbReference type="Proteomes" id="UP001601058"/>
    </source>
</evidence>
<dbReference type="RefSeq" id="WP_389222818.1">
    <property type="nucleotide sequence ID" value="NZ_JBIACJ010000014.1"/>
</dbReference>
<dbReference type="InterPro" id="IPR003593">
    <property type="entry name" value="AAA+_ATPase"/>
</dbReference>
<evidence type="ECO:0000259" key="9">
    <source>
        <dbReference type="PROSITE" id="PS50893"/>
    </source>
</evidence>
<evidence type="ECO:0000313" key="10">
    <source>
        <dbReference type="EMBL" id="MFE8698434.1"/>
    </source>
</evidence>
<sequence length="501" mass="55221">MENETSFALELKGVSKQFGGIHALKDVSFGIKKGTVHALVGENGAGKSTLMKILSGIYSKDNGETFIDGESINISSFAHSKSLGIALVPQELSLVQEFTVAENIFLGNEPKWYGTSIVNEKELNKRASDLLERLDIKLGPKEKIMDLSVSDQQMVVIAKSLSQNAKILILDEPTARLGHHEIDHLLNYIIHLKSQGITIIYISHHFEELFKISDEITVLRDGQSIATKRTKDVTKDDLIKMMVNRDFNSFFSKSDRTIGDEILKVENLSRKGVVNNVSFSVKRGEILGISGLVGAGRTETVRTLLSIDKKDSGKVFLEGKEVNFKNLRDSIKAGLVLVPEERRKQGIVSDLSVQSNISLGSLEMLSSRGSIINKSKEKNVVKDLIEKLQVRTSGPDQLVGNLSGGNQQKVVLAKWISRPVKIFFLDEPTRGIDIGAKGEIYKLIEDLASNGTSVVMISSEIPELQAICDRIIVMKEGHNVAELKKNEFEADTILAHAMGEI</sequence>
<keyword evidence="7" id="KW-1278">Translocase</keyword>
<evidence type="ECO:0000256" key="5">
    <source>
        <dbReference type="ARBA" id="ARBA00022741"/>
    </source>
</evidence>
<proteinExistence type="predicted"/>
<dbReference type="SMART" id="SM00382">
    <property type="entry name" value="AAA"/>
    <property type="match status" value="2"/>
</dbReference>
<keyword evidence="6 10" id="KW-0067">ATP-binding</keyword>
<evidence type="ECO:0000256" key="1">
    <source>
        <dbReference type="ARBA" id="ARBA00022448"/>
    </source>
</evidence>
<dbReference type="CDD" id="cd03216">
    <property type="entry name" value="ABC_Carb_Monos_I"/>
    <property type="match status" value="1"/>
</dbReference>
<feature type="domain" description="ABC transporter" evidence="9">
    <location>
        <begin position="257"/>
        <end position="501"/>
    </location>
</feature>